<organism evidence="2 3">
    <name type="scientific">Thermodesulfobium acidiphilum</name>
    <dbReference type="NCBI Taxonomy" id="1794699"/>
    <lineage>
        <taxon>Bacteria</taxon>
        <taxon>Pseudomonadati</taxon>
        <taxon>Thermodesulfobiota</taxon>
        <taxon>Thermodesulfobiia</taxon>
        <taxon>Thermodesulfobiales</taxon>
        <taxon>Thermodesulfobiaceae</taxon>
        <taxon>Thermodesulfobium</taxon>
    </lineage>
</organism>
<dbReference type="EMBL" id="CP020921">
    <property type="protein sequence ID" value="AWB10377.1"/>
    <property type="molecule type" value="Genomic_DNA"/>
</dbReference>
<evidence type="ECO:0008006" key="4">
    <source>
        <dbReference type="Google" id="ProtNLM"/>
    </source>
</evidence>
<sequence>MKINLFDPCVKIKNLTSNLLLKIYKIYAASSIPLITATIIFYFYTSIKFSVNMPYSDDYDAILDFINKFYTHNDLGYRLYLLFSQFHEHRIVFNRLITLFFFNIIGKIDFKILSIVGNFGLLFIILFLIILFKKKYNFKTSELLPVVITMLCFSQWELMSNFPMASIQQYYELLFSIISITAFTYEGYGFILGTVFFVIAVFTGGGGLFISPIVLLYLFLTKQYKKFSIFLTASLIIFFIYFPLLHYISPSIKDTLIFCLKNPASLLGYMMIFIASAAKNYALVFIIAIFLILNYLWLLRRKLNKENYALILLISFVFLTSLVVGLNRIFLGFDSAMFSRYTIYSLFLFSLSYISLFLNAKNENIRKIITLSGLILSIVLYVSWIQTAYSELSDKQHMLNTFMSYPYQDKAFENIRFAKNHGWFTPIQNVYDNTKREFYLAKNIKQLKKYNAPPLLVLTYFYKYPFPFENKQFKLIVKRYDNINLYGWALDPFALNTASFLYADIDGKLYPLTYGFPRKDVVKLFKIPQFKFSGFNSNVSIKDLPNGSHQFSLIVVNHDENAYYQTESLTFYKKTSN</sequence>
<feature type="transmembrane region" description="Helical" evidence="1">
    <location>
        <begin position="26"/>
        <end position="44"/>
    </location>
</feature>
<reference evidence="2 3" key="1">
    <citation type="submission" date="2017-04" db="EMBL/GenBank/DDBJ databases">
        <title>Genomic insights into metabolism of Thermodesulfobium acidiphilum.</title>
        <authorList>
            <person name="Toshchakov S.V."/>
            <person name="Frolov E.N."/>
            <person name="Kublanov I.V."/>
            <person name="Samarov N.I."/>
            <person name="Novikov A."/>
            <person name="Lebedinsky A.V."/>
            <person name="Bonch-Osmolovskaya E.A."/>
            <person name="Chernyh N.A."/>
        </authorList>
    </citation>
    <scope>NUCLEOTIDE SEQUENCE [LARGE SCALE GENOMIC DNA]</scope>
    <source>
        <strain evidence="2 3">3127-1</strain>
    </source>
</reference>
<keyword evidence="1" id="KW-0812">Transmembrane</keyword>
<dbReference type="RefSeq" id="WP_108309182.1">
    <property type="nucleotide sequence ID" value="NZ_CP020921.1"/>
</dbReference>
<protein>
    <recommendedName>
        <fullName evidence="4">Dolichyl-phosphate-mannose-protein mannosyltransferase</fullName>
    </recommendedName>
</protein>
<gene>
    <name evidence="2" type="ORF">TDSAC_1024</name>
</gene>
<feature type="transmembrane region" description="Helical" evidence="1">
    <location>
        <begin position="368"/>
        <end position="389"/>
    </location>
</feature>
<accession>A0A2R4W0P6</accession>
<proteinExistence type="predicted"/>
<feature type="transmembrane region" description="Helical" evidence="1">
    <location>
        <begin position="197"/>
        <end position="220"/>
    </location>
</feature>
<evidence type="ECO:0000313" key="2">
    <source>
        <dbReference type="EMBL" id="AWB10377.1"/>
    </source>
</evidence>
<feature type="transmembrane region" description="Helical" evidence="1">
    <location>
        <begin position="337"/>
        <end position="356"/>
    </location>
</feature>
<keyword evidence="1" id="KW-0472">Membrane</keyword>
<keyword evidence="3" id="KW-1185">Reference proteome</keyword>
<feature type="transmembrane region" description="Helical" evidence="1">
    <location>
        <begin position="171"/>
        <end position="191"/>
    </location>
</feature>
<keyword evidence="1" id="KW-1133">Transmembrane helix</keyword>
<dbReference type="OrthoDB" id="9798386at2"/>
<feature type="transmembrane region" description="Helical" evidence="1">
    <location>
        <begin position="308"/>
        <end position="331"/>
    </location>
</feature>
<feature type="transmembrane region" description="Helical" evidence="1">
    <location>
        <begin position="268"/>
        <end position="296"/>
    </location>
</feature>
<feature type="transmembrane region" description="Helical" evidence="1">
    <location>
        <begin position="112"/>
        <end position="131"/>
    </location>
</feature>
<dbReference type="AlphaFoldDB" id="A0A2R4W0P6"/>
<feature type="transmembrane region" description="Helical" evidence="1">
    <location>
        <begin position="227"/>
        <end position="248"/>
    </location>
</feature>
<evidence type="ECO:0000313" key="3">
    <source>
        <dbReference type="Proteomes" id="UP000244792"/>
    </source>
</evidence>
<name>A0A2R4W0P6_THEAF</name>
<dbReference type="KEGG" id="taci:TDSAC_1024"/>
<evidence type="ECO:0000256" key="1">
    <source>
        <dbReference type="SAM" id="Phobius"/>
    </source>
</evidence>
<dbReference type="Proteomes" id="UP000244792">
    <property type="component" value="Chromosome"/>
</dbReference>